<sequence length="263" mass="29302">MLRHRLRRVPAILAVLALLLVPGGIAVAQHHVSSSTGPQADCLYFEETGHNICGGFRRYWETYGGLPIFGYPLTDEFVENGLTVQYFERARFEWHPGVWPERWDVLLGRLGAEMLLRSPQDDTTAMLNALRAVVEPFKDIEVAQSAGWNLVEGLDYCFDNPGVGGMGIHYINVDLLDTTLDPLKPEAMVYHYGPNGELTLGAVEWIVPADAWDAEGHGRLPEVMGHHLHLNEALGVYVLHAWIFTENPAGIFEDWNPNVSCSG</sequence>
<name>D1C6P5_SPHTD</name>
<reference evidence="1 2" key="2">
    <citation type="journal article" date="2010" name="Stand. Genomic Sci.">
        <title>Complete genome sequence of Desulfohalobium retbaense type strain (HR(100)).</title>
        <authorList>
            <person name="Spring S."/>
            <person name="Nolan M."/>
            <person name="Lapidus A."/>
            <person name="Glavina Del Rio T."/>
            <person name="Copeland A."/>
            <person name="Tice H."/>
            <person name="Cheng J.F."/>
            <person name="Lucas S."/>
            <person name="Land M."/>
            <person name="Chen F."/>
            <person name="Bruce D."/>
            <person name="Goodwin L."/>
            <person name="Pitluck S."/>
            <person name="Ivanova N."/>
            <person name="Mavromatis K."/>
            <person name="Mikhailova N."/>
            <person name="Pati A."/>
            <person name="Chen A."/>
            <person name="Palaniappan K."/>
            <person name="Hauser L."/>
            <person name="Chang Y.J."/>
            <person name="Jeffries C.D."/>
            <person name="Munk C."/>
            <person name="Kiss H."/>
            <person name="Chain P."/>
            <person name="Han C."/>
            <person name="Brettin T."/>
            <person name="Detter J.C."/>
            <person name="Schuler E."/>
            <person name="Goker M."/>
            <person name="Rohde M."/>
            <person name="Bristow J."/>
            <person name="Eisen J.A."/>
            <person name="Markowitz V."/>
            <person name="Hugenholtz P."/>
            <person name="Kyrpides N.C."/>
            <person name="Klenk H.P."/>
        </authorList>
    </citation>
    <scope>NUCLEOTIDE SEQUENCE [LARGE SCALE GENOMIC DNA]</scope>
    <source>
        <strain evidence="2">ATCC 49802 / DSM 20745 / S 6022</strain>
    </source>
</reference>
<dbReference type="KEGG" id="sti:Sthe_2248"/>
<dbReference type="HOGENOM" id="CLU_1057293_0_0_0"/>
<protein>
    <submittedName>
        <fullName evidence="1">Uncharacterized protein</fullName>
    </submittedName>
</protein>
<dbReference type="Proteomes" id="UP000002027">
    <property type="component" value="Chromosome 1"/>
</dbReference>
<dbReference type="EMBL" id="CP001823">
    <property type="protein sequence ID" value="ACZ39670.1"/>
    <property type="molecule type" value="Genomic_DNA"/>
</dbReference>
<reference evidence="2" key="1">
    <citation type="submission" date="2009-11" db="EMBL/GenBank/DDBJ databases">
        <title>The complete chromosome 1 of Sphaerobacter thermophilus DSM 20745.</title>
        <authorList>
            <person name="Lucas S."/>
            <person name="Copeland A."/>
            <person name="Lapidus A."/>
            <person name="Glavina del Rio T."/>
            <person name="Dalin E."/>
            <person name="Tice H."/>
            <person name="Bruce D."/>
            <person name="Goodwin L."/>
            <person name="Pitluck S."/>
            <person name="Kyrpides N."/>
            <person name="Mavromatis K."/>
            <person name="Ivanova N."/>
            <person name="Mikhailova N."/>
            <person name="LaButti K.M."/>
            <person name="Clum A."/>
            <person name="Sun H.I."/>
            <person name="Brettin T."/>
            <person name="Detter J.C."/>
            <person name="Han C."/>
            <person name="Larimer F."/>
            <person name="Land M."/>
            <person name="Hauser L."/>
            <person name="Markowitz V."/>
            <person name="Cheng J.F."/>
            <person name="Hugenholtz P."/>
            <person name="Woyke T."/>
            <person name="Wu D."/>
            <person name="Steenblock K."/>
            <person name="Schneider S."/>
            <person name="Pukall R."/>
            <person name="Goeker M."/>
            <person name="Klenk H.P."/>
            <person name="Eisen J.A."/>
        </authorList>
    </citation>
    <scope>NUCLEOTIDE SEQUENCE [LARGE SCALE GENOMIC DNA]</scope>
    <source>
        <strain evidence="2">ATCC 49802 / DSM 20745 / S 6022</strain>
    </source>
</reference>
<gene>
    <name evidence="1" type="ordered locus">Sthe_2248</name>
</gene>
<dbReference type="AlphaFoldDB" id="D1C6P5"/>
<keyword evidence="2" id="KW-1185">Reference proteome</keyword>
<dbReference type="InParanoid" id="D1C6P5"/>
<accession>D1C6P5</accession>
<dbReference type="eggNOG" id="COG2373">
    <property type="taxonomic scope" value="Bacteria"/>
</dbReference>
<proteinExistence type="predicted"/>
<organism evidence="1 2">
    <name type="scientific">Sphaerobacter thermophilus (strain ATCC 49802 / DSM 20745 / KCCM 41009 / NCIMB 13125 / S 6022)</name>
    <dbReference type="NCBI Taxonomy" id="479434"/>
    <lineage>
        <taxon>Bacteria</taxon>
        <taxon>Pseudomonadati</taxon>
        <taxon>Thermomicrobiota</taxon>
        <taxon>Thermomicrobia</taxon>
        <taxon>Sphaerobacterales</taxon>
        <taxon>Sphaerobacterineae</taxon>
        <taxon>Sphaerobacteraceae</taxon>
        <taxon>Sphaerobacter</taxon>
    </lineage>
</organism>
<evidence type="ECO:0000313" key="2">
    <source>
        <dbReference type="Proteomes" id="UP000002027"/>
    </source>
</evidence>
<dbReference type="STRING" id="479434.Sthe_2248"/>
<evidence type="ECO:0000313" key="1">
    <source>
        <dbReference type="EMBL" id="ACZ39670.1"/>
    </source>
</evidence>